<comment type="subunit">
    <text evidence="1">Homodimer or homotrimer. Seems to be a monomer when not phosphorylated.</text>
</comment>
<dbReference type="Gene3D" id="3.40.50.2300">
    <property type="match status" value="1"/>
</dbReference>
<dbReference type="CDD" id="cd00211">
    <property type="entry name" value="PTS_IIA_fru"/>
    <property type="match status" value="1"/>
</dbReference>
<dbReference type="Gene3D" id="3.40.930.10">
    <property type="entry name" value="Mannitol-specific EII, Chain A"/>
    <property type="match status" value="1"/>
</dbReference>
<dbReference type="PROSITE" id="PS51099">
    <property type="entry name" value="PTS_EIIB_TYPE_2"/>
    <property type="match status" value="1"/>
</dbReference>
<feature type="domain" description="PTS EIIA type-2" evidence="6">
    <location>
        <begin position="407"/>
        <end position="551"/>
    </location>
</feature>
<proteinExistence type="predicted"/>
<evidence type="ECO:0000259" key="6">
    <source>
        <dbReference type="PROSITE" id="PS51094"/>
    </source>
</evidence>
<dbReference type="PANTHER" id="PTHR30185:SF18">
    <property type="entry name" value="TRANSCRIPTIONAL REGULATOR MTLR"/>
    <property type="match status" value="1"/>
</dbReference>
<dbReference type="RefSeq" id="WP_107544859.1">
    <property type="nucleotide sequence ID" value="NZ_PZFQ01000007.1"/>
</dbReference>
<dbReference type="AlphaFoldDB" id="A0A9Q6MW61"/>
<gene>
    <name evidence="9" type="ORF">BU058_03320</name>
</gene>
<dbReference type="InterPro" id="IPR011608">
    <property type="entry name" value="PRD"/>
</dbReference>
<dbReference type="GO" id="GO:0009401">
    <property type="term" value="P:phosphoenolpyruvate-dependent sugar phosphotransferase system"/>
    <property type="evidence" value="ECO:0007669"/>
    <property type="project" value="InterPro"/>
</dbReference>
<name>A0A9Q6MW61_9STAP</name>
<evidence type="ECO:0000256" key="3">
    <source>
        <dbReference type="ARBA" id="ARBA00022737"/>
    </source>
</evidence>
<evidence type="ECO:0000313" key="10">
    <source>
        <dbReference type="Proteomes" id="UP000241960"/>
    </source>
</evidence>
<dbReference type="PROSITE" id="PS51094">
    <property type="entry name" value="PTS_EIIA_TYPE_2"/>
    <property type="match status" value="1"/>
</dbReference>
<dbReference type="Gene3D" id="1.10.1790.10">
    <property type="entry name" value="PRD domain"/>
    <property type="match status" value="1"/>
</dbReference>
<dbReference type="GO" id="GO:0008982">
    <property type="term" value="F:protein-N(PI)-phosphohistidine-sugar phosphotransferase activity"/>
    <property type="evidence" value="ECO:0007669"/>
    <property type="project" value="InterPro"/>
</dbReference>
<evidence type="ECO:0000256" key="5">
    <source>
        <dbReference type="ARBA" id="ARBA00023163"/>
    </source>
</evidence>
<evidence type="ECO:0000256" key="1">
    <source>
        <dbReference type="ARBA" id="ARBA00011798"/>
    </source>
</evidence>
<evidence type="ECO:0000259" key="8">
    <source>
        <dbReference type="PROSITE" id="PS51372"/>
    </source>
</evidence>
<organism evidence="9 10">
    <name type="scientific">Staphylococcus succinus</name>
    <dbReference type="NCBI Taxonomy" id="61015"/>
    <lineage>
        <taxon>Bacteria</taxon>
        <taxon>Bacillati</taxon>
        <taxon>Bacillota</taxon>
        <taxon>Bacilli</taxon>
        <taxon>Bacillales</taxon>
        <taxon>Staphylococcaceae</taxon>
        <taxon>Staphylococcus</taxon>
    </lineage>
</organism>
<dbReference type="GO" id="GO:0006355">
    <property type="term" value="P:regulation of DNA-templated transcription"/>
    <property type="evidence" value="ECO:0007669"/>
    <property type="project" value="InterPro"/>
</dbReference>
<dbReference type="EMBL" id="PZFQ01000007">
    <property type="protein sequence ID" value="PTI76843.1"/>
    <property type="molecule type" value="Genomic_DNA"/>
</dbReference>
<dbReference type="InterPro" id="IPR036095">
    <property type="entry name" value="PTS_EIIB-like_sf"/>
</dbReference>
<dbReference type="InterPro" id="IPR036634">
    <property type="entry name" value="PRD_sf"/>
</dbReference>
<dbReference type="SUPFAM" id="SSF63520">
    <property type="entry name" value="PTS-regulatory domain, PRD"/>
    <property type="match status" value="1"/>
</dbReference>
<dbReference type="PROSITE" id="PS51372">
    <property type="entry name" value="PRD_2"/>
    <property type="match status" value="1"/>
</dbReference>
<keyword evidence="4" id="KW-0805">Transcription regulation</keyword>
<dbReference type="Pfam" id="PF00359">
    <property type="entry name" value="PTS_EIIA_2"/>
    <property type="match status" value="1"/>
</dbReference>
<evidence type="ECO:0000259" key="7">
    <source>
        <dbReference type="PROSITE" id="PS51099"/>
    </source>
</evidence>
<dbReference type="CDD" id="cd05568">
    <property type="entry name" value="PTS_IIB_bgl_like"/>
    <property type="match status" value="1"/>
</dbReference>
<keyword evidence="5" id="KW-0804">Transcription</keyword>
<keyword evidence="2" id="KW-0808">Transferase</keyword>
<dbReference type="Pfam" id="PF00874">
    <property type="entry name" value="PRD"/>
    <property type="match status" value="1"/>
</dbReference>
<dbReference type="Proteomes" id="UP000241960">
    <property type="component" value="Unassembled WGS sequence"/>
</dbReference>
<feature type="domain" description="PRD" evidence="8">
    <location>
        <begin position="149"/>
        <end position="258"/>
    </location>
</feature>
<evidence type="ECO:0008006" key="11">
    <source>
        <dbReference type="Google" id="ProtNLM"/>
    </source>
</evidence>
<evidence type="ECO:0000313" key="9">
    <source>
        <dbReference type="EMBL" id="PTI76843.1"/>
    </source>
</evidence>
<dbReference type="SUPFAM" id="SSF52794">
    <property type="entry name" value="PTS system IIB component-like"/>
    <property type="match status" value="1"/>
</dbReference>
<protein>
    <recommendedName>
        <fullName evidence="11">EIII</fullName>
    </recommendedName>
</protein>
<evidence type="ECO:0000256" key="2">
    <source>
        <dbReference type="ARBA" id="ARBA00022679"/>
    </source>
</evidence>
<comment type="caution">
    <text evidence="9">The sequence shown here is derived from an EMBL/GenBank/DDBJ whole genome shotgun (WGS) entry which is preliminary data.</text>
</comment>
<dbReference type="SUPFAM" id="SSF55804">
    <property type="entry name" value="Phoshotransferase/anion transport protein"/>
    <property type="match status" value="1"/>
</dbReference>
<dbReference type="InterPro" id="IPR013011">
    <property type="entry name" value="PTS_EIIB_2"/>
</dbReference>
<evidence type="ECO:0000256" key="4">
    <source>
        <dbReference type="ARBA" id="ARBA00023015"/>
    </source>
</evidence>
<dbReference type="InterPro" id="IPR050661">
    <property type="entry name" value="BglG_antiterminators"/>
</dbReference>
<sequence length="553" mass="64158">MYDFNIGLQSIGNDRYIRIYIYNKLVKKITKDKLNIDNLFEIYSPLVKYIGMNNIEEVKKTYQKIIYIQKNDVKESTIILTAIWLSRNEMGHILSDNNDDKTPKLSIINLFIEEVINRSQININLNEFNYINKRLEVLVGEDKELIVNKYETISQLITLKLIEYIEYQLSLNFDGFQNSLFVGLSKHISGLLGRIEQGIQIYNPLKENIKENHKKIFQTIQNYSAHRLNKYSEAEFTEDEIAFITVYFSTAYFKYIQENKNYFNAVIVCSFGIATSNLLAEILKAHFNVNIVRILSSEQNTLIDKEDVDVVFTTIDVKFNKPTCYVNAIVNEKGIKQIESFLEKYAYLSRSNEPFYGNEANLFNDLSKWIGNKGLKLKEQDVEEIKKIFHQNNFKFDEKEVQPMLKEVLKKHYVLLNQTCDDWEKAIETVSKPLLEDKVITPEYQDAMVNSVIENGPYIVIGKHIALAHARPEEGANELGVSIATLKPNVNFGNEINDPVKIIFCLSATDSFSHLNIMKSIVSLVRNQEKVEKLLTYKDKDLFIECLLEEEIL</sequence>
<accession>A0A9Q6MW61</accession>
<reference evidence="9 10" key="1">
    <citation type="journal article" date="2016" name="Front. Microbiol.">
        <title>Comprehensive Phylogenetic Analysis of Bovine Non-aureus Staphylococci Species Based on Whole-Genome Sequencing.</title>
        <authorList>
            <person name="Naushad S."/>
            <person name="Barkema H.W."/>
            <person name="Luby C."/>
            <person name="Condas L.A."/>
            <person name="Nobrega D.B."/>
            <person name="Carson D.A."/>
            <person name="De Buck J."/>
        </authorList>
    </citation>
    <scope>NUCLEOTIDE SEQUENCE [LARGE SCALE GENOMIC DNA]</scope>
    <source>
        <strain evidence="9 10">SNUC 1231</strain>
    </source>
</reference>
<feature type="domain" description="PTS EIIB type-2" evidence="7">
    <location>
        <begin position="263"/>
        <end position="350"/>
    </location>
</feature>
<dbReference type="PANTHER" id="PTHR30185">
    <property type="entry name" value="CRYPTIC BETA-GLUCOSIDE BGL OPERON ANTITERMINATOR"/>
    <property type="match status" value="1"/>
</dbReference>
<keyword evidence="3" id="KW-0677">Repeat</keyword>
<dbReference type="InterPro" id="IPR002178">
    <property type="entry name" value="PTS_EIIA_type-2_dom"/>
</dbReference>
<dbReference type="InterPro" id="IPR016152">
    <property type="entry name" value="PTrfase/Anion_transptr"/>
</dbReference>